<feature type="transmembrane region" description="Helical" evidence="2">
    <location>
        <begin position="241"/>
        <end position="260"/>
    </location>
</feature>
<feature type="transmembrane region" description="Helical" evidence="2">
    <location>
        <begin position="9"/>
        <end position="28"/>
    </location>
</feature>
<dbReference type="EMBL" id="FNDZ01000001">
    <property type="protein sequence ID" value="SDI06569.1"/>
    <property type="molecule type" value="Genomic_DNA"/>
</dbReference>
<keyword evidence="2" id="KW-1133">Transmembrane helix</keyword>
<keyword evidence="2" id="KW-0812">Transmembrane</keyword>
<protein>
    <submittedName>
        <fullName evidence="4">Threonine/homoserine efflux transporter RhtA</fullName>
    </submittedName>
</protein>
<keyword evidence="2" id="KW-0472">Membrane</keyword>
<feature type="transmembrane region" description="Helical" evidence="2">
    <location>
        <begin position="150"/>
        <end position="168"/>
    </location>
</feature>
<feature type="transmembrane region" description="Helical" evidence="2">
    <location>
        <begin position="123"/>
        <end position="144"/>
    </location>
</feature>
<feature type="transmembrane region" description="Helical" evidence="2">
    <location>
        <begin position="180"/>
        <end position="197"/>
    </location>
</feature>
<feature type="transmembrane region" description="Helical" evidence="2">
    <location>
        <begin position="65"/>
        <end position="84"/>
    </location>
</feature>
<dbReference type="RefSeq" id="WP_162178212.1">
    <property type="nucleotide sequence ID" value="NZ_FNDZ01000001.1"/>
</dbReference>
<feature type="transmembrane region" description="Helical" evidence="2">
    <location>
        <begin position="209"/>
        <end position="229"/>
    </location>
</feature>
<feature type="transmembrane region" description="Helical" evidence="2">
    <location>
        <begin position="266"/>
        <end position="285"/>
    </location>
</feature>
<dbReference type="AlphaFoldDB" id="A0A1G8HIW5"/>
<feature type="domain" description="EamA" evidence="3">
    <location>
        <begin position="149"/>
        <end position="281"/>
    </location>
</feature>
<evidence type="ECO:0000313" key="5">
    <source>
        <dbReference type="Proteomes" id="UP000183255"/>
    </source>
</evidence>
<evidence type="ECO:0000256" key="2">
    <source>
        <dbReference type="SAM" id="Phobius"/>
    </source>
</evidence>
<dbReference type="InterPro" id="IPR037185">
    <property type="entry name" value="EmrE-like"/>
</dbReference>
<evidence type="ECO:0000259" key="3">
    <source>
        <dbReference type="Pfam" id="PF00892"/>
    </source>
</evidence>
<dbReference type="PANTHER" id="PTHR22911:SF102">
    <property type="entry name" value="MEMBRANE PROTEIN"/>
    <property type="match status" value="1"/>
</dbReference>
<gene>
    <name evidence="4" type="ORF">SAMN05421804_101598</name>
</gene>
<sequence>MKTSSARMQYYFSMVLFGSIGLFVRRIPMASLEIAFLRSLLGSVFLGLLLLLQRKPFPKKFLREEGGKLLFSGAFLGINWIFLFEAFQKTTITSATLAYYMAPVLFLLLSSVFYRVRFTRIRIVTIGLAFLGLYVLQGSVFTLGNADRSGVFFGLSAALFYALVMLLGRSIHKVDGLHRTFLNLFISLAVLSLYMALNGAFQGMRIPMGSLPEILLIGFLHTGIAYALYFSSISRLEAQEVALASYLDPLFAILFSVMFLKEPFTWTMFAGGSLILGSSLIYEIYGRKEQ</sequence>
<evidence type="ECO:0000256" key="1">
    <source>
        <dbReference type="ARBA" id="ARBA00007362"/>
    </source>
</evidence>
<organism evidence="4 5">
    <name type="scientific">Proteiniclasticum ruminis</name>
    <dbReference type="NCBI Taxonomy" id="398199"/>
    <lineage>
        <taxon>Bacteria</taxon>
        <taxon>Bacillati</taxon>
        <taxon>Bacillota</taxon>
        <taxon>Clostridia</taxon>
        <taxon>Eubacteriales</taxon>
        <taxon>Clostridiaceae</taxon>
        <taxon>Proteiniclasticum</taxon>
    </lineage>
</organism>
<dbReference type="Proteomes" id="UP000183255">
    <property type="component" value="Unassembled WGS sequence"/>
</dbReference>
<evidence type="ECO:0000313" key="4">
    <source>
        <dbReference type="EMBL" id="SDI06569.1"/>
    </source>
</evidence>
<reference evidence="4 5" key="1">
    <citation type="submission" date="2016-10" db="EMBL/GenBank/DDBJ databases">
        <authorList>
            <person name="de Groot N.N."/>
        </authorList>
    </citation>
    <scope>NUCLEOTIDE SEQUENCE [LARGE SCALE GENOMIC DNA]</scope>
    <source>
        <strain evidence="4 5">CGMCC 1.5058</strain>
    </source>
</reference>
<dbReference type="InterPro" id="IPR000620">
    <property type="entry name" value="EamA_dom"/>
</dbReference>
<proteinExistence type="inferred from homology"/>
<dbReference type="Pfam" id="PF00892">
    <property type="entry name" value="EamA"/>
    <property type="match status" value="2"/>
</dbReference>
<comment type="similarity">
    <text evidence="1">Belongs to the EamA transporter family.</text>
</comment>
<feature type="domain" description="EamA" evidence="3">
    <location>
        <begin position="13"/>
        <end position="136"/>
    </location>
</feature>
<dbReference type="PANTHER" id="PTHR22911">
    <property type="entry name" value="ACYL-MALONYL CONDENSING ENZYME-RELATED"/>
    <property type="match status" value="1"/>
</dbReference>
<feature type="transmembrane region" description="Helical" evidence="2">
    <location>
        <begin position="34"/>
        <end position="53"/>
    </location>
</feature>
<name>A0A1G8HIW5_9CLOT</name>
<feature type="transmembrane region" description="Helical" evidence="2">
    <location>
        <begin position="96"/>
        <end position="116"/>
    </location>
</feature>
<accession>A0A1G8HIW5</accession>
<dbReference type="GO" id="GO:0016020">
    <property type="term" value="C:membrane"/>
    <property type="evidence" value="ECO:0007669"/>
    <property type="project" value="InterPro"/>
</dbReference>
<dbReference type="SUPFAM" id="SSF103481">
    <property type="entry name" value="Multidrug resistance efflux transporter EmrE"/>
    <property type="match status" value="2"/>
</dbReference>